<evidence type="ECO:0000313" key="3">
    <source>
        <dbReference type="Proteomes" id="UP000095751"/>
    </source>
</evidence>
<proteinExistence type="predicted"/>
<dbReference type="Proteomes" id="UP000095751">
    <property type="component" value="Unassembled WGS sequence"/>
</dbReference>
<organism evidence="2 3">
    <name type="scientific">Fragilariopsis cylindrus CCMP1102</name>
    <dbReference type="NCBI Taxonomy" id="635003"/>
    <lineage>
        <taxon>Eukaryota</taxon>
        <taxon>Sar</taxon>
        <taxon>Stramenopiles</taxon>
        <taxon>Ochrophyta</taxon>
        <taxon>Bacillariophyta</taxon>
        <taxon>Bacillariophyceae</taxon>
        <taxon>Bacillariophycidae</taxon>
        <taxon>Bacillariales</taxon>
        <taxon>Bacillariaceae</taxon>
        <taxon>Fragilariopsis</taxon>
    </lineage>
</organism>
<reference evidence="2 3" key="1">
    <citation type="submission" date="2016-09" db="EMBL/GenBank/DDBJ databases">
        <title>Extensive genetic diversity and differential bi-allelic expression allows diatom success in the polar Southern Ocean.</title>
        <authorList>
            <consortium name="DOE Joint Genome Institute"/>
            <person name="Mock T."/>
            <person name="Otillar R.P."/>
            <person name="Strauss J."/>
            <person name="Dupont C."/>
            <person name="Frickenhaus S."/>
            <person name="Maumus F."/>
            <person name="Mcmullan M."/>
            <person name="Sanges R."/>
            <person name="Schmutz J."/>
            <person name="Toseland A."/>
            <person name="Valas R."/>
            <person name="Veluchamy A."/>
            <person name="Ward B.J."/>
            <person name="Allen A."/>
            <person name="Barry K."/>
            <person name="Falciatore A."/>
            <person name="Ferrante M."/>
            <person name="Fortunato A.E."/>
            <person name="Gloeckner G."/>
            <person name="Gruber A."/>
            <person name="Hipkin R."/>
            <person name="Janech M."/>
            <person name="Kroth P."/>
            <person name="Leese F."/>
            <person name="Lindquist E."/>
            <person name="Lyon B.R."/>
            <person name="Martin J."/>
            <person name="Mayer C."/>
            <person name="Parker M."/>
            <person name="Quesneville H."/>
            <person name="Raymond J."/>
            <person name="Uhlig C."/>
            <person name="Valentin K.U."/>
            <person name="Worden A.Z."/>
            <person name="Armbrust E.V."/>
            <person name="Bowler C."/>
            <person name="Green B."/>
            <person name="Moulton V."/>
            <person name="Van Oosterhout C."/>
            <person name="Grigoriev I."/>
        </authorList>
    </citation>
    <scope>NUCLEOTIDE SEQUENCE [LARGE SCALE GENOMIC DNA]</scope>
    <source>
        <strain evidence="2 3">CCMP1102</strain>
    </source>
</reference>
<dbReference type="KEGG" id="fcy:FRACYDRAFT_254551"/>
<accession>A0A1E7EKT1</accession>
<feature type="region of interest" description="Disordered" evidence="1">
    <location>
        <begin position="1"/>
        <end position="24"/>
    </location>
</feature>
<dbReference type="EMBL" id="KV784408">
    <property type="protein sequence ID" value="OEU06530.1"/>
    <property type="molecule type" value="Genomic_DNA"/>
</dbReference>
<sequence>MHFTNITRASCSGSGTNAPSAKMTWFKNPSAVQEKEDSCPTSSKRKSSSIPLPPSPIDATLALYKRKQKSWVATVSNVDLYEFQVKYPDVVAGASNSRNPYWDGTMECVPRSELFATYEWIVAKQAAGKIVEQELLQLALLNSGRQQGTEEFEFDYDQFLSGERGVNATMVFSTYFQSGSCVDPTPVGTIIQEFLDKMDIALSSGYPSPLSSSALSKVMALVTSTLFVFLL</sequence>
<keyword evidence="3" id="KW-1185">Reference proteome</keyword>
<evidence type="ECO:0000256" key="1">
    <source>
        <dbReference type="SAM" id="MobiDB-lite"/>
    </source>
</evidence>
<feature type="region of interest" description="Disordered" evidence="1">
    <location>
        <begin position="34"/>
        <end position="53"/>
    </location>
</feature>
<feature type="compositionally biased region" description="Polar residues" evidence="1">
    <location>
        <begin position="1"/>
        <end position="19"/>
    </location>
</feature>
<dbReference type="InParanoid" id="A0A1E7EKT1"/>
<dbReference type="AlphaFoldDB" id="A0A1E7EKT1"/>
<evidence type="ECO:0000313" key="2">
    <source>
        <dbReference type="EMBL" id="OEU06530.1"/>
    </source>
</evidence>
<protein>
    <submittedName>
        <fullName evidence="2">Uncharacterized protein</fullName>
    </submittedName>
</protein>
<gene>
    <name evidence="2" type="ORF">FRACYDRAFT_254551</name>
</gene>
<name>A0A1E7EKT1_9STRA</name>